<gene>
    <name evidence="18" type="ORF">ECRASSUSDP1_LOCUS8944</name>
</gene>
<evidence type="ECO:0000256" key="13">
    <source>
        <dbReference type="ARBA" id="ARBA00023136"/>
    </source>
</evidence>
<feature type="compositionally biased region" description="Polar residues" evidence="15">
    <location>
        <begin position="116"/>
        <end position="134"/>
    </location>
</feature>
<dbReference type="CDD" id="cd22584">
    <property type="entry name" value="Rcat_RBR_unk"/>
    <property type="match status" value="1"/>
</dbReference>
<dbReference type="EMBL" id="CAMPGE010008771">
    <property type="protein sequence ID" value="CAI2367656.1"/>
    <property type="molecule type" value="Genomic_DNA"/>
</dbReference>
<dbReference type="GO" id="GO:0061630">
    <property type="term" value="F:ubiquitin protein ligase activity"/>
    <property type="evidence" value="ECO:0007669"/>
    <property type="project" value="UniProtKB-EC"/>
</dbReference>
<dbReference type="InterPro" id="IPR031127">
    <property type="entry name" value="E3_UB_ligase_RBR"/>
</dbReference>
<proteinExistence type="predicted"/>
<evidence type="ECO:0000256" key="12">
    <source>
        <dbReference type="ARBA" id="ARBA00022989"/>
    </source>
</evidence>
<accession>A0AAD1UE85</accession>
<evidence type="ECO:0000256" key="8">
    <source>
        <dbReference type="ARBA" id="ARBA00022737"/>
    </source>
</evidence>
<dbReference type="PROSITE" id="PS51873">
    <property type="entry name" value="TRIAD"/>
    <property type="match status" value="1"/>
</dbReference>
<dbReference type="FunFam" id="3.30.40.10:FF:000051">
    <property type="entry name" value="RBR-type E3 ubiquitin transferase"/>
    <property type="match status" value="1"/>
</dbReference>
<comment type="pathway">
    <text evidence="3">Protein modification; protein ubiquitination.</text>
</comment>
<dbReference type="InterPro" id="IPR044066">
    <property type="entry name" value="TRIAD_supradom"/>
</dbReference>
<evidence type="ECO:0000256" key="11">
    <source>
        <dbReference type="ARBA" id="ARBA00022833"/>
    </source>
</evidence>
<name>A0AAD1UE85_EUPCR</name>
<evidence type="ECO:0000256" key="9">
    <source>
        <dbReference type="ARBA" id="ARBA00022771"/>
    </source>
</evidence>
<evidence type="ECO:0000256" key="3">
    <source>
        <dbReference type="ARBA" id="ARBA00004906"/>
    </source>
</evidence>
<dbReference type="CDD" id="cd20335">
    <property type="entry name" value="BRcat_RBR"/>
    <property type="match status" value="1"/>
</dbReference>
<sequence>MISILSKTKPDKPKITTFDWNRLLESIRSECSGYDQSLMFLMGLNYEKFHTQYKAGELLEITSKIQKKISSSGVSSPQARRIFRNLYTQTTPREVLDLSYFLEPKKKHISKPVTATRPTLRNNPSYTRISQKSNKGGYKPLYSMKAREEKLKTYYRGIKTSKAAGPRKLRASKESKTPQKSKVTTLGSKSSFQSKPSQEVRILSETKVLSKHNCITEEKSENEEAKTGPSSRYQEEEKIDTTSRKIQPLDLLDPFKDDKDVQSEEAKIPISSESNFRDCPICFSKIEMKNLAFIECGHMYHIECLQMYIKTQVDVKSFPIKCPLKECHARIPDFDVKEICEKDLYQKYERFQFESFIDSNSQFYHHCPTPDCSYIFEWDANKDPSKLSCPSCSKVHCLKCKVPWHEGWTCEKYSKIKEASPDDQMFYKLANETKFQQCSQCKFWVQKKEGCDHITCRCGYEFCYICGGKHQECDCGE</sequence>
<evidence type="ECO:0000256" key="5">
    <source>
        <dbReference type="ARBA" id="ARBA00022679"/>
    </source>
</evidence>
<evidence type="ECO:0000256" key="15">
    <source>
        <dbReference type="SAM" id="MobiDB-lite"/>
    </source>
</evidence>
<dbReference type="PANTHER" id="PTHR11685">
    <property type="entry name" value="RBR FAMILY RING FINGER AND IBR DOMAIN-CONTAINING"/>
    <property type="match status" value="1"/>
</dbReference>
<evidence type="ECO:0000256" key="1">
    <source>
        <dbReference type="ARBA" id="ARBA00001798"/>
    </source>
</evidence>
<dbReference type="InterPro" id="IPR018957">
    <property type="entry name" value="Znf_C3HC4_RING-type"/>
</dbReference>
<feature type="compositionally biased region" description="Basic and acidic residues" evidence="15">
    <location>
        <begin position="214"/>
        <end position="226"/>
    </location>
</feature>
<keyword evidence="9 14" id="KW-0863">Zinc-finger</keyword>
<feature type="domain" description="RING-type" evidence="16">
    <location>
        <begin position="279"/>
        <end position="326"/>
    </location>
</feature>
<dbReference type="InterPro" id="IPR013083">
    <property type="entry name" value="Znf_RING/FYVE/PHD"/>
</dbReference>
<dbReference type="InterPro" id="IPR001841">
    <property type="entry name" value="Znf_RING"/>
</dbReference>
<dbReference type="AlphaFoldDB" id="A0AAD1UE85"/>
<dbReference type="GO" id="GO:0008270">
    <property type="term" value="F:zinc ion binding"/>
    <property type="evidence" value="ECO:0007669"/>
    <property type="project" value="UniProtKB-KW"/>
</dbReference>
<feature type="domain" description="RING-type" evidence="17">
    <location>
        <begin position="275"/>
        <end position="477"/>
    </location>
</feature>
<dbReference type="GO" id="GO:0031090">
    <property type="term" value="C:organelle membrane"/>
    <property type="evidence" value="ECO:0007669"/>
    <property type="project" value="UniProtKB-ARBA"/>
</dbReference>
<comment type="catalytic activity">
    <reaction evidence="1">
        <text>[E2 ubiquitin-conjugating enzyme]-S-ubiquitinyl-L-cysteine + [acceptor protein]-L-lysine = [E2 ubiquitin-conjugating enzyme]-L-cysteine + [acceptor protein]-N(6)-ubiquitinyl-L-lysine.</text>
        <dbReference type="EC" id="2.3.2.31"/>
    </reaction>
</comment>
<dbReference type="Pfam" id="PF01485">
    <property type="entry name" value="IBR"/>
    <property type="match status" value="2"/>
</dbReference>
<keyword evidence="7" id="KW-0479">Metal-binding</keyword>
<keyword evidence="12" id="KW-1133">Transmembrane helix</keyword>
<evidence type="ECO:0000259" key="16">
    <source>
        <dbReference type="PROSITE" id="PS50089"/>
    </source>
</evidence>
<evidence type="ECO:0000313" key="18">
    <source>
        <dbReference type="EMBL" id="CAI2367656.1"/>
    </source>
</evidence>
<evidence type="ECO:0000313" key="19">
    <source>
        <dbReference type="Proteomes" id="UP001295684"/>
    </source>
</evidence>
<evidence type="ECO:0000256" key="2">
    <source>
        <dbReference type="ARBA" id="ARBA00004167"/>
    </source>
</evidence>
<dbReference type="SMART" id="SM00647">
    <property type="entry name" value="IBR"/>
    <property type="match status" value="2"/>
</dbReference>
<keyword evidence="5" id="KW-0808">Transferase</keyword>
<dbReference type="Proteomes" id="UP001295684">
    <property type="component" value="Unassembled WGS sequence"/>
</dbReference>
<protein>
    <recommendedName>
        <fullName evidence="4">RBR-type E3 ubiquitin transferase</fullName>
        <ecNumber evidence="4">2.3.2.31</ecNumber>
    </recommendedName>
</protein>
<feature type="region of interest" description="Disordered" evidence="15">
    <location>
        <begin position="157"/>
        <end position="199"/>
    </location>
</feature>
<dbReference type="EC" id="2.3.2.31" evidence="4"/>
<evidence type="ECO:0000256" key="10">
    <source>
        <dbReference type="ARBA" id="ARBA00022786"/>
    </source>
</evidence>
<comment type="subcellular location">
    <subcellularLocation>
        <location evidence="2">Membrane</location>
        <topology evidence="2">Single-pass membrane protein</topology>
    </subcellularLocation>
</comment>
<dbReference type="SUPFAM" id="SSF57850">
    <property type="entry name" value="RING/U-box"/>
    <property type="match status" value="3"/>
</dbReference>
<evidence type="ECO:0000256" key="4">
    <source>
        <dbReference type="ARBA" id="ARBA00012251"/>
    </source>
</evidence>
<organism evidence="18 19">
    <name type="scientific">Euplotes crassus</name>
    <dbReference type="NCBI Taxonomy" id="5936"/>
    <lineage>
        <taxon>Eukaryota</taxon>
        <taxon>Sar</taxon>
        <taxon>Alveolata</taxon>
        <taxon>Ciliophora</taxon>
        <taxon>Intramacronucleata</taxon>
        <taxon>Spirotrichea</taxon>
        <taxon>Hypotrichia</taxon>
        <taxon>Euplotida</taxon>
        <taxon>Euplotidae</taxon>
        <taxon>Moneuplotes</taxon>
    </lineage>
</organism>
<evidence type="ECO:0000259" key="17">
    <source>
        <dbReference type="PROSITE" id="PS51873"/>
    </source>
</evidence>
<keyword evidence="11" id="KW-0862">Zinc</keyword>
<feature type="region of interest" description="Disordered" evidence="15">
    <location>
        <begin position="214"/>
        <end position="240"/>
    </location>
</feature>
<dbReference type="GO" id="GO:0016567">
    <property type="term" value="P:protein ubiquitination"/>
    <property type="evidence" value="ECO:0007669"/>
    <property type="project" value="InterPro"/>
</dbReference>
<keyword evidence="8" id="KW-0677">Repeat</keyword>
<feature type="region of interest" description="Disordered" evidence="15">
    <location>
        <begin position="115"/>
        <end position="139"/>
    </location>
</feature>
<dbReference type="InterPro" id="IPR002867">
    <property type="entry name" value="IBR_dom"/>
</dbReference>
<keyword evidence="6" id="KW-0812">Transmembrane</keyword>
<feature type="compositionally biased region" description="Polar residues" evidence="15">
    <location>
        <begin position="178"/>
        <end position="197"/>
    </location>
</feature>
<dbReference type="Gene3D" id="3.30.40.10">
    <property type="entry name" value="Zinc/RING finger domain, C3HC4 (zinc finger)"/>
    <property type="match status" value="1"/>
</dbReference>
<keyword evidence="10" id="KW-0833">Ubl conjugation pathway</keyword>
<dbReference type="Pfam" id="PF00097">
    <property type="entry name" value="zf-C3HC4"/>
    <property type="match status" value="1"/>
</dbReference>
<evidence type="ECO:0000256" key="14">
    <source>
        <dbReference type="PROSITE-ProRule" id="PRU00175"/>
    </source>
</evidence>
<reference evidence="18" key="1">
    <citation type="submission" date="2023-07" db="EMBL/GenBank/DDBJ databases">
        <authorList>
            <consortium name="AG Swart"/>
            <person name="Singh M."/>
            <person name="Singh A."/>
            <person name="Seah K."/>
            <person name="Emmerich C."/>
        </authorList>
    </citation>
    <scope>NUCLEOTIDE SEQUENCE</scope>
    <source>
        <strain evidence="18">DP1</strain>
    </source>
</reference>
<comment type="caution">
    <text evidence="18">The sequence shown here is derived from an EMBL/GenBank/DDBJ whole genome shotgun (WGS) entry which is preliminary data.</text>
</comment>
<dbReference type="SMART" id="SM00184">
    <property type="entry name" value="RING"/>
    <property type="match status" value="1"/>
</dbReference>
<dbReference type="GO" id="GO:0005737">
    <property type="term" value="C:cytoplasm"/>
    <property type="evidence" value="ECO:0007669"/>
    <property type="project" value="UniProtKB-ARBA"/>
</dbReference>
<dbReference type="PROSITE" id="PS50089">
    <property type="entry name" value="ZF_RING_2"/>
    <property type="match status" value="1"/>
</dbReference>
<evidence type="ECO:0000256" key="7">
    <source>
        <dbReference type="ARBA" id="ARBA00022723"/>
    </source>
</evidence>
<evidence type="ECO:0000256" key="6">
    <source>
        <dbReference type="ARBA" id="ARBA00022692"/>
    </source>
</evidence>
<dbReference type="Gene3D" id="1.20.120.1750">
    <property type="match status" value="1"/>
</dbReference>
<keyword evidence="13" id="KW-0472">Membrane</keyword>
<keyword evidence="19" id="KW-1185">Reference proteome</keyword>